<protein>
    <recommendedName>
        <fullName evidence="5">DUF4190 domain-containing protein</fullName>
    </recommendedName>
</protein>
<feature type="transmembrane region" description="Helical" evidence="2">
    <location>
        <begin position="99"/>
        <end position="126"/>
    </location>
</feature>
<gene>
    <name evidence="3" type="ordered locus">MLP_12680</name>
</gene>
<organism evidence="3 4">
    <name type="scientific">Microlunatus phosphovorus (strain ATCC 700054 / DSM 10555 / JCM 9379 / NBRC 101784 / NCIMB 13414 / VKM Ac-1990 / NM-1)</name>
    <dbReference type="NCBI Taxonomy" id="1032480"/>
    <lineage>
        <taxon>Bacteria</taxon>
        <taxon>Bacillati</taxon>
        <taxon>Actinomycetota</taxon>
        <taxon>Actinomycetes</taxon>
        <taxon>Propionibacteriales</taxon>
        <taxon>Propionibacteriaceae</taxon>
        <taxon>Microlunatus</taxon>
    </lineage>
</organism>
<dbReference type="AlphaFoldDB" id="F5XPH4"/>
<dbReference type="eggNOG" id="ENOG503473V">
    <property type="taxonomic scope" value="Bacteria"/>
</dbReference>
<keyword evidence="2" id="KW-1133">Transmembrane helix</keyword>
<sequence>MTEPNQPHSYDSAPGPQPGYQQQPYPPVPQGGGYVQPYAYLPEHPQGNVILVLGIAGFLAPICAPIAWYLGSKVQKEIATSGQHYSNEQSISIGKIMGMVLSILTLVGIALTIIFMIIMVAGFGIFDLANN</sequence>
<evidence type="ECO:0000256" key="1">
    <source>
        <dbReference type="SAM" id="MobiDB-lite"/>
    </source>
</evidence>
<evidence type="ECO:0000313" key="4">
    <source>
        <dbReference type="Proteomes" id="UP000007947"/>
    </source>
</evidence>
<evidence type="ECO:0000313" key="3">
    <source>
        <dbReference type="EMBL" id="BAK34282.1"/>
    </source>
</evidence>
<feature type="region of interest" description="Disordered" evidence="1">
    <location>
        <begin position="1"/>
        <end position="31"/>
    </location>
</feature>
<name>F5XPH4_MICPN</name>
<reference evidence="3 4" key="1">
    <citation type="submission" date="2011-05" db="EMBL/GenBank/DDBJ databases">
        <title>Whole genome sequence of Microlunatus phosphovorus NM-1.</title>
        <authorList>
            <person name="Hosoyama A."/>
            <person name="Sasaki K."/>
            <person name="Harada T."/>
            <person name="Igarashi R."/>
            <person name="Kawakoshi A."/>
            <person name="Sasagawa M."/>
            <person name="Fukada J."/>
            <person name="Nakamura S."/>
            <person name="Katano Y."/>
            <person name="Hanada S."/>
            <person name="Kamagata Y."/>
            <person name="Nakamura N."/>
            <person name="Yamazaki S."/>
            <person name="Fujita N."/>
        </authorList>
    </citation>
    <scope>NUCLEOTIDE SEQUENCE [LARGE SCALE GENOMIC DNA]</scope>
    <source>
        <strain evidence="4">ATCC 700054 / DSM 10555 / JCM 9379 / NBRC 101784 / NCIMB 13414 / VKM Ac-1990 / NM-1</strain>
    </source>
</reference>
<keyword evidence="2" id="KW-0472">Membrane</keyword>
<dbReference type="OrthoDB" id="3733716at2"/>
<keyword evidence="4" id="KW-1185">Reference proteome</keyword>
<evidence type="ECO:0008006" key="5">
    <source>
        <dbReference type="Google" id="ProtNLM"/>
    </source>
</evidence>
<feature type="transmembrane region" description="Helical" evidence="2">
    <location>
        <begin position="49"/>
        <end position="70"/>
    </location>
</feature>
<dbReference type="HOGENOM" id="CLU_126534_2_0_11"/>
<dbReference type="Proteomes" id="UP000007947">
    <property type="component" value="Chromosome"/>
</dbReference>
<evidence type="ECO:0000256" key="2">
    <source>
        <dbReference type="SAM" id="Phobius"/>
    </source>
</evidence>
<dbReference type="EMBL" id="AP012204">
    <property type="protein sequence ID" value="BAK34282.1"/>
    <property type="molecule type" value="Genomic_DNA"/>
</dbReference>
<accession>F5XPH4</accession>
<keyword evidence="2" id="KW-0812">Transmembrane</keyword>
<dbReference type="RefSeq" id="WP_013862165.1">
    <property type="nucleotide sequence ID" value="NC_015635.1"/>
</dbReference>
<dbReference type="KEGG" id="mph:MLP_12680"/>
<proteinExistence type="predicted"/>
<dbReference type="STRING" id="1032480.MLP_12680"/>